<sequence>MFGRQASLFRRCVPFKFYASGPVAAVAQRTFERYPHTFTLALEALEELDTAPLPRMMMAEALQAMAQGNVEQRVVRELFEQAELAARDEANGGLDHERWVIDPEYRLWTYQLHMAAGYWERMLRVQHQPWMEAQYFIDYRYAGDVSKDGVIKRFTDMMLSEDGRGEITDDIDDLYEMIFILERDLYGQFRLDKRSDQLFMIHSLKITEVGRNPETAEAILGGVKAVQRAGHFDIRMEEQQGRWKQYFVSCKPEDDPAPWDELIEVPEMRAWRNPNHPKIDCCGRPKQVPAKAMSDTPQLPEGEKTPAMVARERYEAARAAADERGRETNLPAPTATDPKGFAAALGTQPAALPMPVVSHGFSPVSHEELADNGYVRVYFEHPAVPRKNPLKKPDTYDFELAIPKREVGWAPRKLGEVYGI</sequence>
<reference evidence="1" key="1">
    <citation type="submission" date="2021-01" db="EMBL/GenBank/DDBJ databases">
        <authorList>
            <person name="Corre E."/>
            <person name="Pelletier E."/>
            <person name="Niang G."/>
            <person name="Scheremetjew M."/>
            <person name="Finn R."/>
            <person name="Kale V."/>
            <person name="Holt S."/>
            <person name="Cochrane G."/>
            <person name="Meng A."/>
            <person name="Brown T."/>
            <person name="Cohen L."/>
        </authorList>
    </citation>
    <scope>NUCLEOTIDE SEQUENCE</scope>
    <source>
        <strain evidence="1">CCAP 1951/1</strain>
    </source>
</reference>
<organism evidence="1">
    <name type="scientific">Neobodo designis</name>
    <name type="common">Flagellated protozoan</name>
    <name type="synonym">Bodo designis</name>
    <dbReference type="NCBI Taxonomy" id="312471"/>
    <lineage>
        <taxon>Eukaryota</taxon>
        <taxon>Discoba</taxon>
        <taxon>Euglenozoa</taxon>
        <taxon>Kinetoplastea</taxon>
        <taxon>Metakinetoplastina</taxon>
        <taxon>Neobodonida</taxon>
        <taxon>Neobodo</taxon>
    </lineage>
</organism>
<protein>
    <submittedName>
        <fullName evidence="1">Uncharacterized protein</fullName>
    </submittedName>
</protein>
<name>A0A7S1MS21_NEODS</name>
<dbReference type="EMBL" id="HBGF01040175">
    <property type="protein sequence ID" value="CAD9139509.1"/>
    <property type="molecule type" value="Transcribed_RNA"/>
</dbReference>
<proteinExistence type="predicted"/>
<dbReference type="AlphaFoldDB" id="A0A7S1MS21"/>
<evidence type="ECO:0000313" key="1">
    <source>
        <dbReference type="EMBL" id="CAD9139509.1"/>
    </source>
</evidence>
<gene>
    <name evidence="1" type="ORF">NDES1114_LOCUS26886</name>
</gene>
<accession>A0A7S1MS21</accession>